<dbReference type="Proteomes" id="UP000244623">
    <property type="component" value="Plasmid pCturSh41s_1"/>
</dbReference>
<evidence type="ECO:0000313" key="1">
    <source>
        <dbReference type="EMBL" id="XSF56473.1"/>
    </source>
</evidence>
<proteinExistence type="predicted"/>
<keyword evidence="1" id="KW-0614">Plasmid</keyword>
<organism evidence="1 2">
    <name type="scientific">Cronobacter turicensis</name>
    <dbReference type="NCBI Taxonomy" id="413502"/>
    <lineage>
        <taxon>Bacteria</taxon>
        <taxon>Pseudomonadati</taxon>
        <taxon>Pseudomonadota</taxon>
        <taxon>Gammaproteobacteria</taxon>
        <taxon>Enterobacterales</taxon>
        <taxon>Enterobacteriaceae</taxon>
        <taxon>Cronobacter</taxon>
    </lineage>
</organism>
<gene>
    <name evidence="1" type="ORF">BS411_021050</name>
</gene>
<geneLocation type="plasmid" evidence="1 2">
    <name>pCturSh41s_1</name>
</geneLocation>
<protein>
    <submittedName>
        <fullName evidence="1">Uncharacterized protein</fullName>
    </submittedName>
</protein>
<sequence>MRVTADNRKPEALKVRRTKSGVLRDIWLSAIVSLRLAQQNAAPQPLTRYEFCTRALRNAPFAQRLARLGGINQRDDVKNLSDTNCIIITTWNTRDWKNCVENLSARQLKSFPGTLNDIDELPVSKRNRNDCLLNIK</sequence>
<reference evidence="1" key="1">
    <citation type="submission" date="2025-05" db="EMBL/GenBank/DDBJ databases">
        <title>FDA Reference Genome datasets for Cronobacter.</title>
        <authorList>
            <person name="Gopinath G.R."/>
        </authorList>
    </citation>
    <scope>NUCLEOTIDE SEQUENCE</scope>
    <source>
        <strain evidence="1">MOD1-Sh41s</strain>
    </source>
</reference>
<dbReference type="EMBL" id="CP187985">
    <property type="protein sequence ID" value="XSF56473.1"/>
    <property type="molecule type" value="Genomic_DNA"/>
</dbReference>
<accession>A0ACD5IZY9</accession>
<name>A0ACD5IZY9_9ENTR</name>
<evidence type="ECO:0000313" key="2">
    <source>
        <dbReference type="Proteomes" id="UP000244623"/>
    </source>
</evidence>